<feature type="transmembrane region" description="Helical" evidence="5">
    <location>
        <begin position="80"/>
        <end position="99"/>
    </location>
</feature>
<dbReference type="EMBL" id="GIBP01006518">
    <property type="protein sequence ID" value="NDV35487.1"/>
    <property type="molecule type" value="Transcribed_RNA"/>
</dbReference>
<evidence type="ECO:0000256" key="5">
    <source>
        <dbReference type="SAM" id="Phobius"/>
    </source>
</evidence>
<dbReference type="InterPro" id="IPR050186">
    <property type="entry name" value="TPT_transporter"/>
</dbReference>
<evidence type="ECO:0000256" key="3">
    <source>
        <dbReference type="ARBA" id="ARBA00022989"/>
    </source>
</evidence>
<evidence type="ECO:0000256" key="2">
    <source>
        <dbReference type="ARBA" id="ARBA00022692"/>
    </source>
</evidence>
<name>A0A6B2LF73_9EUKA</name>
<evidence type="ECO:0000256" key="4">
    <source>
        <dbReference type="ARBA" id="ARBA00023136"/>
    </source>
</evidence>
<evidence type="ECO:0000313" key="7">
    <source>
        <dbReference type="EMBL" id="NDV35487.1"/>
    </source>
</evidence>
<feature type="transmembrane region" description="Helical" evidence="5">
    <location>
        <begin position="20"/>
        <end position="48"/>
    </location>
</feature>
<evidence type="ECO:0000256" key="1">
    <source>
        <dbReference type="ARBA" id="ARBA00004141"/>
    </source>
</evidence>
<feature type="transmembrane region" description="Helical" evidence="5">
    <location>
        <begin position="214"/>
        <end position="232"/>
    </location>
</feature>
<dbReference type="InterPro" id="IPR037185">
    <property type="entry name" value="EmrE-like"/>
</dbReference>
<keyword evidence="4 5" id="KW-0472">Membrane</keyword>
<accession>A0A6B2LF73</accession>
<organism evidence="7">
    <name type="scientific">Arcella intermedia</name>
    <dbReference type="NCBI Taxonomy" id="1963864"/>
    <lineage>
        <taxon>Eukaryota</taxon>
        <taxon>Amoebozoa</taxon>
        <taxon>Tubulinea</taxon>
        <taxon>Elardia</taxon>
        <taxon>Arcellinida</taxon>
        <taxon>Sphaerothecina</taxon>
        <taxon>Arcellidae</taxon>
        <taxon>Arcella</taxon>
    </lineage>
</organism>
<keyword evidence="3 5" id="KW-1133">Transmembrane helix</keyword>
<dbReference type="InterPro" id="IPR004853">
    <property type="entry name" value="Sugar_P_trans_dom"/>
</dbReference>
<dbReference type="Pfam" id="PF03151">
    <property type="entry name" value="TPT"/>
    <property type="match status" value="1"/>
</dbReference>
<feature type="transmembrane region" description="Helical" evidence="5">
    <location>
        <begin position="111"/>
        <end position="132"/>
    </location>
</feature>
<reference evidence="7" key="1">
    <citation type="journal article" date="2020" name="J. Eukaryot. Microbiol.">
        <title>De novo Sequencing, Assembly and Annotation of the Transcriptome for the Free-Living Testate Amoeba Arcella intermedia.</title>
        <authorList>
            <person name="Ribeiro G.M."/>
            <person name="Porfirio-Sousa A.L."/>
            <person name="Maurer-Alcala X.X."/>
            <person name="Katz L.A."/>
            <person name="Lahr D.J.G."/>
        </authorList>
    </citation>
    <scope>NUCLEOTIDE SEQUENCE</scope>
</reference>
<dbReference type="GO" id="GO:0016020">
    <property type="term" value="C:membrane"/>
    <property type="evidence" value="ECO:0007669"/>
    <property type="project" value="UniProtKB-SubCell"/>
</dbReference>
<keyword evidence="2 5" id="KW-0812">Transmembrane</keyword>
<comment type="subcellular location">
    <subcellularLocation>
        <location evidence="1">Membrane</location>
        <topology evidence="1">Multi-pass membrane protein</topology>
    </subcellularLocation>
</comment>
<dbReference type="SUPFAM" id="SSF103481">
    <property type="entry name" value="Multidrug resistance efflux transporter EmrE"/>
    <property type="match status" value="1"/>
</dbReference>
<protein>
    <recommendedName>
        <fullName evidence="6">Sugar phosphate transporter domain-containing protein</fullName>
    </recommendedName>
</protein>
<evidence type="ECO:0000259" key="6">
    <source>
        <dbReference type="Pfam" id="PF03151"/>
    </source>
</evidence>
<dbReference type="AlphaFoldDB" id="A0A6B2LF73"/>
<feature type="domain" description="Sugar phosphate transporter" evidence="6">
    <location>
        <begin position="11"/>
        <end position="230"/>
    </location>
</feature>
<dbReference type="PANTHER" id="PTHR11132">
    <property type="entry name" value="SOLUTE CARRIER FAMILY 35"/>
    <property type="match status" value="1"/>
</dbReference>
<sequence length="252" mass="27406">MVRRLISSIRLSSRIFHKLALLYCTVSFVYTTKLASPLFTIIFATFLLGESTPSRLLFPLVPLLGGILFCSSPEMNTSPFGLACAFASIILISLSTVLTKKTLAGHSSENLPFLLFSDLTSLTVLLPFWLVLDILGANPPAPPATEAAAQGGIALSSELVILLLLNGIGQVGQGIFGLWVMQEVSAMTFAVVGVMKRVFVVLGAVVWFGEAVGWEKGLGLTLGFVGVSWYVIEKVQMKREKERRDLWKIQIV</sequence>
<proteinExistence type="predicted"/>